<dbReference type="AlphaFoldDB" id="A0AA48KCS8"/>
<keyword evidence="3" id="KW-1185">Reference proteome</keyword>
<evidence type="ECO:0000256" key="1">
    <source>
        <dbReference type="SAM" id="Phobius"/>
    </source>
</evidence>
<feature type="transmembrane region" description="Helical" evidence="1">
    <location>
        <begin position="12"/>
        <end position="31"/>
    </location>
</feature>
<keyword evidence="1" id="KW-0472">Membrane</keyword>
<proteinExistence type="predicted"/>
<feature type="transmembrane region" description="Helical" evidence="1">
    <location>
        <begin position="43"/>
        <end position="63"/>
    </location>
</feature>
<dbReference type="KEGG" id="msea:METESE_23790"/>
<organism evidence="2 3">
    <name type="scientific">Mesoterricola sediminis</name>
    <dbReference type="NCBI Taxonomy" id="2927980"/>
    <lineage>
        <taxon>Bacteria</taxon>
        <taxon>Pseudomonadati</taxon>
        <taxon>Acidobacteriota</taxon>
        <taxon>Holophagae</taxon>
        <taxon>Holophagales</taxon>
        <taxon>Holophagaceae</taxon>
        <taxon>Mesoterricola</taxon>
    </lineage>
</organism>
<protein>
    <submittedName>
        <fullName evidence="2">Uncharacterized protein</fullName>
    </submittedName>
</protein>
<reference evidence="2" key="1">
    <citation type="journal article" date="2023" name="Int. J. Syst. Evol. Microbiol.">
        <title>Mesoterricola silvestris gen. nov., sp. nov., Mesoterricola sediminis sp. nov., Geothrix oryzae sp. nov., Geothrix edaphica sp. nov., Geothrix rubra sp. nov., and Geothrix limicola sp. nov., six novel members of Acidobacteriota isolated from soils.</title>
        <authorList>
            <person name="Itoh H."/>
            <person name="Sugisawa Y."/>
            <person name="Mise K."/>
            <person name="Xu Z."/>
            <person name="Kuniyasu M."/>
            <person name="Ushijima N."/>
            <person name="Kawano K."/>
            <person name="Kobayashi E."/>
            <person name="Shiratori Y."/>
            <person name="Masuda Y."/>
            <person name="Senoo K."/>
        </authorList>
    </citation>
    <scope>NUCLEOTIDE SEQUENCE</scope>
    <source>
        <strain evidence="2">W786</strain>
    </source>
</reference>
<accession>A0AA48KCS8</accession>
<gene>
    <name evidence="2" type="ORF">METESE_23790</name>
</gene>
<dbReference type="RefSeq" id="WP_316410267.1">
    <property type="nucleotide sequence ID" value="NZ_AP027081.1"/>
</dbReference>
<sequence length="65" mass="7183">MFDERFIIHRYKATSHAAVAGAGVLCAFLIRGLLRGEGLHRDLMAVLVVMAVTKVIALTYLRLRG</sequence>
<evidence type="ECO:0000313" key="3">
    <source>
        <dbReference type="Proteomes" id="UP001228113"/>
    </source>
</evidence>
<keyword evidence="1" id="KW-0812">Transmembrane</keyword>
<evidence type="ECO:0000313" key="2">
    <source>
        <dbReference type="EMBL" id="BDU77421.1"/>
    </source>
</evidence>
<name>A0AA48KCS8_9BACT</name>
<dbReference type="Proteomes" id="UP001228113">
    <property type="component" value="Chromosome"/>
</dbReference>
<dbReference type="EMBL" id="AP027081">
    <property type="protein sequence ID" value="BDU77421.1"/>
    <property type="molecule type" value="Genomic_DNA"/>
</dbReference>
<keyword evidence="1" id="KW-1133">Transmembrane helix</keyword>